<dbReference type="Pfam" id="PF01116">
    <property type="entry name" value="F_bP_aldolase"/>
    <property type="match status" value="1"/>
</dbReference>
<name>A0ABN0B007_9ACTN</name>
<dbReference type="InterPro" id="IPR050246">
    <property type="entry name" value="Class_II_FBP_aldolase"/>
</dbReference>
<dbReference type="CDD" id="cd00947">
    <property type="entry name" value="TBP_aldolase_IIB"/>
    <property type="match status" value="1"/>
</dbReference>
<keyword evidence="2" id="KW-0456">Lyase</keyword>
<dbReference type="PROSITE" id="PS00806">
    <property type="entry name" value="ALDOLASE_CLASS_II_2"/>
    <property type="match status" value="1"/>
</dbReference>
<keyword evidence="3" id="KW-1185">Reference proteome</keyword>
<evidence type="ECO:0000313" key="2">
    <source>
        <dbReference type="EMBL" id="EFL44136.1"/>
    </source>
</evidence>
<dbReference type="PANTHER" id="PTHR30304">
    <property type="entry name" value="D-TAGATOSE-1,6-BISPHOSPHATE ALDOLASE"/>
    <property type="match status" value="1"/>
</dbReference>
<proteinExistence type="predicted"/>
<evidence type="ECO:0000256" key="1">
    <source>
        <dbReference type="ARBA" id="ARBA00001947"/>
    </source>
</evidence>
<evidence type="ECO:0000313" key="3">
    <source>
        <dbReference type="Proteomes" id="UP000004431"/>
    </source>
</evidence>
<organism evidence="2 3">
    <name type="scientific">Fannyhessea vaginae PB189-T1-4</name>
    <dbReference type="NCBI Taxonomy" id="866774"/>
    <lineage>
        <taxon>Bacteria</taxon>
        <taxon>Bacillati</taxon>
        <taxon>Actinomycetota</taxon>
        <taxon>Coriobacteriia</taxon>
        <taxon>Coriobacteriales</taxon>
        <taxon>Atopobiaceae</taxon>
        <taxon>Fannyhessea</taxon>
    </lineage>
</organism>
<accession>A0ABN0B007</accession>
<dbReference type="PIRSF" id="PIRSF001359">
    <property type="entry name" value="F_bP_aldolase_II"/>
    <property type="match status" value="1"/>
</dbReference>
<dbReference type="InterPro" id="IPR013785">
    <property type="entry name" value="Aldolase_TIM"/>
</dbReference>
<comment type="cofactor">
    <cofactor evidence="1">
        <name>Zn(2+)</name>
        <dbReference type="ChEBI" id="CHEBI:29105"/>
    </cofactor>
</comment>
<reference evidence="2 3" key="1">
    <citation type="submission" date="2010-08" db="EMBL/GenBank/DDBJ databases">
        <authorList>
            <person name="Durkin A.S."/>
            <person name="Madupu R."/>
            <person name="Torralba M."/>
            <person name="Gillis M."/>
            <person name="Methe B."/>
            <person name="Sutton G."/>
            <person name="Nelson K.E."/>
        </authorList>
    </citation>
    <scope>NUCLEOTIDE SEQUENCE [LARGE SCALE GENOMIC DNA]</scope>
    <source>
        <strain evidence="2 3">PB189-T1-4</strain>
    </source>
</reference>
<dbReference type="EMBL" id="AEDQ01000018">
    <property type="protein sequence ID" value="EFL44136.1"/>
    <property type="molecule type" value="Genomic_DNA"/>
</dbReference>
<sequence length="291" mass="31439">MLVSATDMLTGAVKGHYAIAAFNTNNLEWAAAILDAAEAEQAPVIVQCTGGAAKWQTSFKVVKEIVDTMVETKNITVPVAMHLDHGNYEEVFQAIEAGFTSVMYDGSREHDFELNLKRTQEIVGICHKKGISVEAEVGGIGGTEDGVTNTGELADPKQCEMFANLGVDALACGIGNIHGVYPKSWKSLSFEQISLIKEKVGDLPLVLHGGSGIPTEQTQKAISMGIAKVNVNTELQQVFTAAIRKYIEEGKDLEPKGFDPRKILKPGRAAIVDRAVDLIRTFGSDHKGWNK</sequence>
<comment type="caution">
    <text evidence="2">The sequence shown here is derived from an EMBL/GenBank/DDBJ whole genome shotgun (WGS) entry which is preliminary data.</text>
</comment>
<dbReference type="SUPFAM" id="SSF51569">
    <property type="entry name" value="Aldolase"/>
    <property type="match status" value="1"/>
</dbReference>
<dbReference type="PANTHER" id="PTHR30304:SF0">
    <property type="entry name" value="D-TAGATOSE-1,6-BISPHOSPHATE ALDOLASE SUBUNIT GATY-RELATED"/>
    <property type="match status" value="1"/>
</dbReference>
<dbReference type="RefSeq" id="WP_006304151.1">
    <property type="nucleotide sequence ID" value="NZ_AEDQ01000018.1"/>
</dbReference>
<dbReference type="GO" id="GO:0004332">
    <property type="term" value="F:fructose-bisphosphate aldolase activity"/>
    <property type="evidence" value="ECO:0007669"/>
    <property type="project" value="UniProtKB-EC"/>
</dbReference>
<dbReference type="NCBIfam" id="TIGR00167">
    <property type="entry name" value="cbbA"/>
    <property type="match status" value="1"/>
</dbReference>
<dbReference type="EC" id="4.1.2.13" evidence="2"/>
<dbReference type="InterPro" id="IPR000771">
    <property type="entry name" value="FBA_II"/>
</dbReference>
<dbReference type="Proteomes" id="UP000004431">
    <property type="component" value="Unassembled WGS sequence"/>
</dbReference>
<gene>
    <name evidence="2" type="primary">fba</name>
    <name evidence="2" type="ORF">HMPREF9248_0259</name>
</gene>
<protein>
    <submittedName>
        <fullName evidence="2">Fructose-1,6-bisphosphate aldolase, class II</fullName>
        <ecNumber evidence="2">4.1.2.13</ecNumber>
    </submittedName>
</protein>
<dbReference type="Gene3D" id="3.20.20.70">
    <property type="entry name" value="Aldolase class I"/>
    <property type="match status" value="1"/>
</dbReference>